<protein>
    <submittedName>
        <fullName evidence="1">Uncharacterized protein</fullName>
    </submittedName>
</protein>
<dbReference type="EMBL" id="JAKOGI010002634">
    <property type="protein sequence ID" value="KAJ8421615.1"/>
    <property type="molecule type" value="Genomic_DNA"/>
</dbReference>
<gene>
    <name evidence="1" type="ORF">Cgig2_010182</name>
</gene>
<dbReference type="Gene3D" id="3.60.10.10">
    <property type="entry name" value="Endonuclease/exonuclease/phosphatase"/>
    <property type="match status" value="1"/>
</dbReference>
<dbReference type="PANTHER" id="PTHR33710:SF78">
    <property type="entry name" value="ENDONUCLEASE_EXONUCLEASE_PHOSPHATASE DOMAIN-CONTAINING PROTEIN"/>
    <property type="match status" value="1"/>
</dbReference>
<evidence type="ECO:0000313" key="2">
    <source>
        <dbReference type="Proteomes" id="UP001153076"/>
    </source>
</evidence>
<name>A0A9Q1GJA3_9CARY</name>
<dbReference type="Proteomes" id="UP001153076">
    <property type="component" value="Unassembled WGS sequence"/>
</dbReference>
<keyword evidence="2" id="KW-1185">Reference proteome</keyword>
<reference evidence="1" key="1">
    <citation type="submission" date="2022-04" db="EMBL/GenBank/DDBJ databases">
        <title>Carnegiea gigantea Genome sequencing and assembly v2.</title>
        <authorList>
            <person name="Copetti D."/>
            <person name="Sanderson M.J."/>
            <person name="Burquez A."/>
            <person name="Wojciechowski M.F."/>
        </authorList>
    </citation>
    <scope>NUCLEOTIDE SEQUENCE</scope>
    <source>
        <strain evidence="1">SGP5-SGP5p</strain>
        <tissue evidence="1">Aerial part</tissue>
    </source>
</reference>
<dbReference type="PANTHER" id="PTHR33710">
    <property type="entry name" value="BNAC02G09200D PROTEIN"/>
    <property type="match status" value="1"/>
</dbReference>
<dbReference type="AlphaFoldDB" id="A0A9Q1GJA3"/>
<dbReference type="OrthoDB" id="1932741at2759"/>
<proteinExistence type="predicted"/>
<accession>A0A9Q1GJA3</accession>
<dbReference type="InterPro" id="IPR036691">
    <property type="entry name" value="Endo/exonu/phosph_ase_sf"/>
</dbReference>
<sequence>MAKGVQNKQPITESVRRALEINRLQAEAHLYRRCSISNGFRSSFSGEIDRLLESENQTISPPISEVTESTPLQDSTLLHELIVETPPEVPVSEPVQRRAWVETVLQEGESPDYVELNEKIQFTVADIQEESVVISTMFFIQMKELGLGGGGQQLSHAEINALKGCMDACSLFELKQKDCFYTWNNKHVYSRIDWLLVNTEWLDVFTESEAAFLPQGVSDHPLISVKRRLKEFNNTHFREIEVHAKQDLENIQMQLDALPGDEGLLAKEHEVVLTYKAKADAVKVFYIQKMKANWWKYGDCNSTFFHSWVKKRVQTNRVYAVQEQNGKTVHRNDVAETFVDYYKDLLGTGSHAAGDIQDHIIAVGPVLHESHKIELTAPVMDGQFQALKVLIRMSDKDVRFFHLLSNGCIRTFYLYGETKFYDTGKSEGQRPLRQDLKPPLL</sequence>
<comment type="caution">
    <text evidence="1">The sequence shown here is derived from an EMBL/GenBank/DDBJ whole genome shotgun (WGS) entry which is preliminary data.</text>
</comment>
<evidence type="ECO:0000313" key="1">
    <source>
        <dbReference type="EMBL" id="KAJ8421615.1"/>
    </source>
</evidence>
<dbReference type="SUPFAM" id="SSF56219">
    <property type="entry name" value="DNase I-like"/>
    <property type="match status" value="1"/>
</dbReference>
<organism evidence="1 2">
    <name type="scientific">Carnegiea gigantea</name>
    <dbReference type="NCBI Taxonomy" id="171969"/>
    <lineage>
        <taxon>Eukaryota</taxon>
        <taxon>Viridiplantae</taxon>
        <taxon>Streptophyta</taxon>
        <taxon>Embryophyta</taxon>
        <taxon>Tracheophyta</taxon>
        <taxon>Spermatophyta</taxon>
        <taxon>Magnoliopsida</taxon>
        <taxon>eudicotyledons</taxon>
        <taxon>Gunneridae</taxon>
        <taxon>Pentapetalae</taxon>
        <taxon>Caryophyllales</taxon>
        <taxon>Cactineae</taxon>
        <taxon>Cactaceae</taxon>
        <taxon>Cactoideae</taxon>
        <taxon>Echinocereeae</taxon>
        <taxon>Carnegiea</taxon>
    </lineage>
</organism>